<name>A0A2A6E2W4_9BACL</name>
<feature type="transmembrane region" description="Helical" evidence="1">
    <location>
        <begin position="193"/>
        <end position="216"/>
    </location>
</feature>
<keyword evidence="1" id="KW-0812">Transmembrane</keyword>
<keyword evidence="1" id="KW-0472">Membrane</keyword>
<accession>A0A2A6E2W4</accession>
<evidence type="ECO:0000313" key="3">
    <source>
        <dbReference type="Proteomes" id="UP000243688"/>
    </source>
</evidence>
<reference evidence="2 3" key="1">
    <citation type="submission" date="2016-12" db="EMBL/GenBank/DDBJ databases">
        <title>Candidatus Reconcilibacillus cellulovorans genome.</title>
        <authorList>
            <person name="Kolinko S."/>
            <person name="Wu Y.-W."/>
            <person name="Tachea F."/>
            <person name="Denzel E."/>
            <person name="Hiras J."/>
            <person name="Baecker N."/>
            <person name="Chan L.J."/>
            <person name="Eichorst S.A."/>
            <person name="Frey D."/>
            <person name="Adams P.D."/>
            <person name="Pray T."/>
            <person name="Tanjore D."/>
            <person name="Petzold C.J."/>
            <person name="Gladden J.M."/>
            <person name="Simmons B.A."/>
            <person name="Singer S.W."/>
        </authorList>
    </citation>
    <scope>NUCLEOTIDE SEQUENCE [LARGE SCALE GENOMIC DNA]</scope>
    <source>
        <strain evidence="2">JTherm</strain>
    </source>
</reference>
<dbReference type="PANTHER" id="PTHR33979:SF2">
    <property type="entry name" value="PEPTIDASE M50B-LIKE-DOMAIN-CONTAINING PROTEIN"/>
    <property type="match status" value="1"/>
</dbReference>
<feature type="transmembrane region" description="Helical" evidence="1">
    <location>
        <begin position="125"/>
        <end position="142"/>
    </location>
</feature>
<keyword evidence="1" id="KW-1133">Transmembrane helix</keyword>
<organism evidence="2 3">
    <name type="scientific">Candidatus Reconcilbacillus cellulovorans</name>
    <dbReference type="NCBI Taxonomy" id="1906605"/>
    <lineage>
        <taxon>Bacteria</taxon>
        <taxon>Bacillati</taxon>
        <taxon>Bacillota</taxon>
        <taxon>Bacilli</taxon>
        <taxon>Bacillales</taxon>
        <taxon>Paenibacillaceae</taxon>
        <taxon>Candidatus Reconcilbacillus</taxon>
    </lineage>
</organism>
<feature type="transmembrane region" description="Helical" evidence="1">
    <location>
        <begin position="103"/>
        <end position="119"/>
    </location>
</feature>
<gene>
    <name evidence="2" type="ORF">BLM47_02615</name>
</gene>
<dbReference type="AlphaFoldDB" id="A0A2A6E2W4"/>
<dbReference type="EMBL" id="MOXJ01000003">
    <property type="protein sequence ID" value="PDO11371.1"/>
    <property type="molecule type" value="Genomic_DNA"/>
</dbReference>
<dbReference type="InterPro" id="IPR049500">
    <property type="entry name" value="Peptidase_M50B-like"/>
</dbReference>
<protein>
    <submittedName>
        <fullName evidence="2">Uncharacterized protein</fullName>
    </submittedName>
</protein>
<comment type="caution">
    <text evidence="2">The sequence shown here is derived from an EMBL/GenBank/DDBJ whole genome shotgun (WGS) entry which is preliminary data.</text>
</comment>
<feature type="transmembrane region" description="Helical" evidence="1">
    <location>
        <begin position="70"/>
        <end position="91"/>
    </location>
</feature>
<sequence length="230" mass="24919">MGKWLLTIACLIGSAVLTRWLPFSPYFRNVNTLVHEFGHAVVTLLFRGEVHEIALFVDHSGVTRSTVGGVYGGVAVALAGYATASLFSVYLFWARRRGLERQALAAMLSVAVVCLTVFVRNPYGMLWTAGFSGLTALALAVGGWPARLYLLFVAFLSLEESVSSAATVWIVALTEPEKAGDAAILAERTGISAAWWGFGFTAFSLLCARSAVGHFFGGWGGRKRQRHERN</sequence>
<dbReference type="Proteomes" id="UP000243688">
    <property type="component" value="Unassembled WGS sequence"/>
</dbReference>
<evidence type="ECO:0000256" key="1">
    <source>
        <dbReference type="SAM" id="Phobius"/>
    </source>
</evidence>
<dbReference type="Pfam" id="PF13398">
    <property type="entry name" value="Peptidase_M50B"/>
    <property type="match status" value="1"/>
</dbReference>
<evidence type="ECO:0000313" key="2">
    <source>
        <dbReference type="EMBL" id="PDO11371.1"/>
    </source>
</evidence>
<dbReference type="PANTHER" id="PTHR33979">
    <property type="entry name" value="OS02G0221600 PROTEIN"/>
    <property type="match status" value="1"/>
</dbReference>
<proteinExistence type="predicted"/>